<protein>
    <submittedName>
        <fullName evidence="1">Uncharacterized protein</fullName>
    </submittedName>
</protein>
<dbReference type="EMBL" id="JARVKF010000342">
    <property type="protein sequence ID" value="KAK9418910.1"/>
    <property type="molecule type" value="Genomic_DNA"/>
</dbReference>
<dbReference type="InterPro" id="IPR016181">
    <property type="entry name" value="Acyl_CoA_acyltransferase"/>
</dbReference>
<proteinExistence type="predicted"/>
<dbReference type="SUPFAM" id="SSF55729">
    <property type="entry name" value="Acyl-CoA N-acyltransferases (Nat)"/>
    <property type="match status" value="1"/>
</dbReference>
<evidence type="ECO:0000313" key="2">
    <source>
        <dbReference type="Proteomes" id="UP001408356"/>
    </source>
</evidence>
<accession>A0ABR2UW57</accession>
<evidence type="ECO:0000313" key="1">
    <source>
        <dbReference type="EMBL" id="KAK9418910.1"/>
    </source>
</evidence>
<name>A0ABR2UW57_9PEZI</name>
<keyword evidence="2" id="KW-1185">Reference proteome</keyword>
<organism evidence="1 2">
    <name type="scientific">Seiridium unicorne</name>
    <dbReference type="NCBI Taxonomy" id="138068"/>
    <lineage>
        <taxon>Eukaryota</taxon>
        <taxon>Fungi</taxon>
        <taxon>Dikarya</taxon>
        <taxon>Ascomycota</taxon>
        <taxon>Pezizomycotina</taxon>
        <taxon>Sordariomycetes</taxon>
        <taxon>Xylariomycetidae</taxon>
        <taxon>Amphisphaeriales</taxon>
        <taxon>Sporocadaceae</taxon>
        <taxon>Seiridium</taxon>
    </lineage>
</organism>
<dbReference type="Gene3D" id="3.40.630.30">
    <property type="match status" value="1"/>
</dbReference>
<sequence length="306" mass="34150">MTLPAGTHANSNPPAKGVAELNAVGFNVKYTLTDAELDALSARLLAEQPPKVPDALVLYRLEGSGELSNLGRHIERQVFEERFGNTDADMRRVYGDYEAASDFFLVLDRSICRPVGTMRNIKNSPAGLLTLRDAGAYAGISVETFKKAYGIESLDTVWDIGTLAIPDQHRNRDEHHIVAMLYRGAHLRGHYEGMTHYIALVDKFLYRTFKMMGFAFYPLAGLKPFAYEGSDCIQPVCGVSQDFFPTVEAKMRNADERTKPIVQYFAKRFIHGHDVDHRIMFDHSVWPGGSTPAKKASRGPVVQARL</sequence>
<comment type="caution">
    <text evidence="1">The sequence shown here is derived from an EMBL/GenBank/DDBJ whole genome shotgun (WGS) entry which is preliminary data.</text>
</comment>
<dbReference type="Proteomes" id="UP001408356">
    <property type="component" value="Unassembled WGS sequence"/>
</dbReference>
<gene>
    <name evidence="1" type="ORF">SUNI508_07682</name>
</gene>
<reference evidence="1 2" key="1">
    <citation type="journal article" date="2024" name="J. Plant Pathol.">
        <title>Sequence and assembly of the genome of Seiridium unicorne, isolate CBS 538.82, causal agent of cypress canker disease.</title>
        <authorList>
            <person name="Scali E."/>
            <person name="Rocca G.D."/>
            <person name="Danti R."/>
            <person name="Garbelotto M."/>
            <person name="Barberini S."/>
            <person name="Baroncelli R."/>
            <person name="Emiliani G."/>
        </authorList>
    </citation>
    <scope>NUCLEOTIDE SEQUENCE [LARGE SCALE GENOMIC DNA]</scope>
    <source>
        <strain evidence="1 2">BM-138-508</strain>
    </source>
</reference>